<gene>
    <name evidence="2" type="ORF">GDO81_029668</name>
</gene>
<comment type="caution">
    <text evidence="2">The sequence shown here is derived from an EMBL/GenBank/DDBJ whole genome shotgun (WGS) entry which is preliminary data.</text>
</comment>
<evidence type="ECO:0000313" key="2">
    <source>
        <dbReference type="EMBL" id="KAG8535021.1"/>
    </source>
</evidence>
<sequence>MRSEAGAAHPEHRTRSSCAVMPEQHIPNTTPAAHAQRSRSSTSRTPHPQLICKLKPHTTICLTQTSPLTADNITLNISF</sequence>
<name>A0AAV6YDB9_ENGPU</name>
<feature type="compositionally biased region" description="Low complexity" evidence="1">
    <location>
        <begin position="32"/>
        <end position="49"/>
    </location>
</feature>
<feature type="compositionally biased region" description="Basic and acidic residues" evidence="1">
    <location>
        <begin position="1"/>
        <end position="14"/>
    </location>
</feature>
<dbReference type="EMBL" id="WNYA01081648">
    <property type="protein sequence ID" value="KAG8535021.1"/>
    <property type="molecule type" value="Genomic_DNA"/>
</dbReference>
<keyword evidence="3" id="KW-1185">Reference proteome</keyword>
<feature type="region of interest" description="Disordered" evidence="1">
    <location>
        <begin position="1"/>
        <end position="49"/>
    </location>
</feature>
<accession>A0AAV6YDB9</accession>
<protein>
    <submittedName>
        <fullName evidence="2">Uncharacterized protein</fullName>
    </submittedName>
</protein>
<organism evidence="2 3">
    <name type="scientific">Engystomops pustulosus</name>
    <name type="common">Tungara frog</name>
    <name type="synonym">Physalaemus pustulosus</name>
    <dbReference type="NCBI Taxonomy" id="76066"/>
    <lineage>
        <taxon>Eukaryota</taxon>
        <taxon>Metazoa</taxon>
        <taxon>Chordata</taxon>
        <taxon>Craniata</taxon>
        <taxon>Vertebrata</taxon>
        <taxon>Euteleostomi</taxon>
        <taxon>Amphibia</taxon>
        <taxon>Batrachia</taxon>
        <taxon>Anura</taxon>
        <taxon>Neobatrachia</taxon>
        <taxon>Hyloidea</taxon>
        <taxon>Leptodactylidae</taxon>
        <taxon>Leiuperinae</taxon>
        <taxon>Engystomops</taxon>
    </lineage>
</organism>
<reference evidence="2" key="1">
    <citation type="thesis" date="2020" institute="ProQuest LLC" country="789 East Eisenhower Parkway, Ann Arbor, MI, USA">
        <title>Comparative Genomics and Chromosome Evolution.</title>
        <authorList>
            <person name="Mudd A.B."/>
        </authorList>
    </citation>
    <scope>NUCLEOTIDE SEQUENCE</scope>
    <source>
        <strain evidence="2">237g6f4</strain>
        <tissue evidence="2">Blood</tissue>
    </source>
</reference>
<dbReference type="Proteomes" id="UP000824782">
    <property type="component" value="Unassembled WGS sequence"/>
</dbReference>
<dbReference type="AlphaFoldDB" id="A0AAV6YDB9"/>
<evidence type="ECO:0000256" key="1">
    <source>
        <dbReference type="SAM" id="MobiDB-lite"/>
    </source>
</evidence>
<proteinExistence type="predicted"/>
<evidence type="ECO:0000313" key="3">
    <source>
        <dbReference type="Proteomes" id="UP000824782"/>
    </source>
</evidence>